<dbReference type="GeneID" id="82258114"/>
<evidence type="ECO:0000256" key="1">
    <source>
        <dbReference type="SAM" id="SignalP"/>
    </source>
</evidence>
<feature type="chain" id="PRO_5010377843" evidence="1">
    <location>
        <begin position="20"/>
        <end position="582"/>
    </location>
</feature>
<feature type="signal peptide" evidence="1">
    <location>
        <begin position="1"/>
        <end position="19"/>
    </location>
</feature>
<dbReference type="RefSeq" id="WP_074747247.1">
    <property type="nucleotide sequence ID" value="NZ_FNYS01000017.1"/>
</dbReference>
<accession>A0A1H6WZZ2</accession>
<dbReference type="EMBL" id="FNYS01000017">
    <property type="protein sequence ID" value="SEJ22461.1"/>
    <property type="molecule type" value="Genomic_DNA"/>
</dbReference>
<reference evidence="2 3" key="1">
    <citation type="submission" date="2016-10" db="EMBL/GenBank/DDBJ databases">
        <authorList>
            <person name="de Groot N.N."/>
        </authorList>
    </citation>
    <scope>NUCLEOTIDE SEQUENCE [LARGE SCALE GENOMIC DNA]</scope>
    <source>
        <strain evidence="2 3">DSM 23048</strain>
    </source>
</reference>
<keyword evidence="1" id="KW-0732">Signal</keyword>
<gene>
    <name evidence="2" type="ORF">SAMN04488018_11763</name>
</gene>
<dbReference type="AlphaFoldDB" id="A0A1H6WZZ2"/>
<sequence>MKKKITTLFLLALGATTYAQVVPGVGIGTPLPAQSAMLEIDSADKGVLIPRVTISDLKAYGLAGGVAVEGMLVFNNTAKVDPADAKKNLISVGFHYWSAATAQWELITSQSQLNTVVKEIKEDVKTEIEKITNITGGTEGDNSYLVSFKPDSDGKDGTTGVLSYLYPKKDTAGKITGYEKKTISFADLVKGEETNTFIREIKELVKFTDNNVEKEELRVVAYVYFSEAAIRKFKADKPDEAIDKITDDYGTKLDISAVVTNNTKNIFNDKETIKEVTKILESAKDVVRAVPDGKGGDGVKLVYKAVENGPDIDFPINLLETKTKFGRLASDKDLDAIADTDYKPVVDAPQKAKAGEVIYQYYGEDKTAPNFINITADVIKTINENTDVKNTFNNTVNKFLSQGGNVYYGKINGGTDNVLFEKIEKTENGVTTYVDTPIDISKDILKVIEKDNKLIEKIKELGTIVVDGGGSKTGEVIDGFHVYKAMLPGTVEEKSVGLGYNSNFKENLKPNNFKRLKSIQILTKDGQLVLNNVTDVTYVNATTGLAFNFGAGKMYTPLKAGAYDVVLEYISTEAYVAPTPQP</sequence>
<dbReference type="Proteomes" id="UP000183077">
    <property type="component" value="Unassembled WGS sequence"/>
</dbReference>
<proteinExistence type="predicted"/>
<organism evidence="2 3">
    <name type="scientific">Myroides marinus</name>
    <dbReference type="NCBI Taxonomy" id="703342"/>
    <lineage>
        <taxon>Bacteria</taxon>
        <taxon>Pseudomonadati</taxon>
        <taxon>Bacteroidota</taxon>
        <taxon>Flavobacteriia</taxon>
        <taxon>Flavobacteriales</taxon>
        <taxon>Flavobacteriaceae</taxon>
        <taxon>Myroides</taxon>
    </lineage>
</organism>
<evidence type="ECO:0000313" key="2">
    <source>
        <dbReference type="EMBL" id="SEJ22461.1"/>
    </source>
</evidence>
<name>A0A1H6WZZ2_9FLAO</name>
<evidence type="ECO:0000313" key="3">
    <source>
        <dbReference type="Proteomes" id="UP000183077"/>
    </source>
</evidence>
<protein>
    <submittedName>
        <fullName evidence="2">Uncharacterized protein</fullName>
    </submittedName>
</protein>